<dbReference type="InterPro" id="IPR028045">
    <property type="entry name" value="HROB"/>
</dbReference>
<dbReference type="Proteomes" id="UP001374535">
    <property type="component" value="Chromosome 5"/>
</dbReference>
<sequence>MDAWEGLQIEEDVIESFLKKCDSSTTLIPGPARNVQAAMMNRISDDPRTTQQFAEEVAQATYERDFNSNPWKWSEMYIKHHDIVEDGDIKNVTHLQTGKSWSTLHLVVCIVKECFPNGLGDMLLTLKDPYGTMKASLHNKVLKDPNFGPHIGLGSVRTFNAFPTNYYVNIVVRNVIKVFAADICPPTKQLVMETPKPVIRPLVVEDPNIAEILRKLRNPNHLQPSSSNVADNNIGDNFNAITSGRTREQHWTFGTQAIVSDYALASNQVTVNHTLGSTFGRTREQRWTFGTQAIVSDYALPVRRTSGRTKEQCWTFRTQPIVSDYALAVSAYTGTSNTTTLFLINSHSSHDSTILVQPTHCEPHTKEHFWQNKGAALDFRYKAYRKRLRPGWSTSGITSEQRWTSGTKAIVSDYALAVSAYTGTSDTTTFFLINSHSCHHSTVLFQPSHCEPHTREHLWQNKGAAVDFRYTAYRKRLSPGCKRLRRDLRPNHPIPHKQPLLS</sequence>
<dbReference type="EMBL" id="CP144696">
    <property type="protein sequence ID" value="WVZ10842.1"/>
    <property type="molecule type" value="Genomic_DNA"/>
</dbReference>
<keyword evidence="3" id="KW-1185">Reference proteome</keyword>
<reference evidence="2 3" key="1">
    <citation type="journal article" date="2023" name="Life. Sci Alliance">
        <title>Evolutionary insights into 3D genome organization and epigenetic landscape of Vigna mungo.</title>
        <authorList>
            <person name="Junaid A."/>
            <person name="Singh B."/>
            <person name="Bhatia S."/>
        </authorList>
    </citation>
    <scope>NUCLEOTIDE SEQUENCE [LARGE SCALE GENOMIC DNA]</scope>
    <source>
        <strain evidence="2">Urdbean</strain>
    </source>
</reference>
<gene>
    <name evidence="2" type="ORF">V8G54_015372</name>
</gene>
<name>A0AAQ3NK33_VIGMU</name>
<dbReference type="Pfam" id="PF15072">
    <property type="entry name" value="HROB"/>
    <property type="match status" value="1"/>
</dbReference>
<organism evidence="2 3">
    <name type="scientific">Vigna mungo</name>
    <name type="common">Black gram</name>
    <name type="synonym">Phaseolus mungo</name>
    <dbReference type="NCBI Taxonomy" id="3915"/>
    <lineage>
        <taxon>Eukaryota</taxon>
        <taxon>Viridiplantae</taxon>
        <taxon>Streptophyta</taxon>
        <taxon>Embryophyta</taxon>
        <taxon>Tracheophyta</taxon>
        <taxon>Spermatophyta</taxon>
        <taxon>Magnoliopsida</taxon>
        <taxon>eudicotyledons</taxon>
        <taxon>Gunneridae</taxon>
        <taxon>Pentapetalae</taxon>
        <taxon>rosids</taxon>
        <taxon>fabids</taxon>
        <taxon>Fabales</taxon>
        <taxon>Fabaceae</taxon>
        <taxon>Papilionoideae</taxon>
        <taxon>50 kb inversion clade</taxon>
        <taxon>NPAAA clade</taxon>
        <taxon>indigoferoid/millettioid clade</taxon>
        <taxon>Phaseoleae</taxon>
        <taxon>Vigna</taxon>
    </lineage>
</organism>
<dbReference type="PANTHER" id="PTHR14523:SF1">
    <property type="entry name" value="HOMOLOGOUS RECOMBINATION OB-FOLD PROTEIN"/>
    <property type="match status" value="1"/>
</dbReference>
<dbReference type="InterPro" id="IPR058570">
    <property type="entry name" value="HROB_OB"/>
</dbReference>
<dbReference type="PANTHER" id="PTHR14523">
    <property type="entry name" value="UNCHARACTERIZED PROTEIN C17ORF53 HOMOLOG"/>
    <property type="match status" value="1"/>
</dbReference>
<accession>A0AAQ3NK33</accession>
<evidence type="ECO:0000313" key="3">
    <source>
        <dbReference type="Proteomes" id="UP001374535"/>
    </source>
</evidence>
<evidence type="ECO:0000313" key="2">
    <source>
        <dbReference type="EMBL" id="WVZ10842.1"/>
    </source>
</evidence>
<dbReference type="GO" id="GO:0000725">
    <property type="term" value="P:recombinational repair"/>
    <property type="evidence" value="ECO:0007669"/>
    <property type="project" value="InterPro"/>
</dbReference>
<protein>
    <recommendedName>
        <fullName evidence="1">Homologous recombination OB-fold protein OB-fold domain-containing protein</fullName>
    </recommendedName>
</protein>
<dbReference type="AlphaFoldDB" id="A0AAQ3NK33"/>
<proteinExistence type="predicted"/>
<evidence type="ECO:0000259" key="1">
    <source>
        <dbReference type="Pfam" id="PF15072"/>
    </source>
</evidence>
<feature type="domain" description="Homologous recombination OB-fold protein OB-fold" evidence="1">
    <location>
        <begin position="106"/>
        <end position="181"/>
    </location>
</feature>